<dbReference type="Pfam" id="PF00155">
    <property type="entry name" value="Aminotran_1_2"/>
    <property type="match status" value="1"/>
</dbReference>
<dbReference type="Gene3D" id="3.90.1150.10">
    <property type="entry name" value="Aspartate Aminotransferase, domain 1"/>
    <property type="match status" value="1"/>
</dbReference>
<proteinExistence type="predicted"/>
<reference evidence="2" key="1">
    <citation type="submission" date="2011-11" db="EMBL/GenBank/DDBJ databases">
        <title>Identification and Characterization of Mildiomycin Biosynthesis Gene Cluster in Streptoveticillum remofaciens ZJU5119, and Biochemical Characterization and in vitro Assay of MilC, a Hydroxymethylcytosylglucuronic Acid Synthetase in the Biosynthesis of Mildiomycin.</title>
        <authorList>
            <person name="Wu J."/>
            <person name="Li L."/>
            <person name="He X."/>
        </authorList>
    </citation>
    <scope>NUCLEOTIDE SEQUENCE</scope>
    <source>
        <strain evidence="2">ZJU5119</strain>
    </source>
</reference>
<dbReference type="EMBL" id="JN999998">
    <property type="protein sequence ID" value="AFD20753.1"/>
    <property type="molecule type" value="Genomic_DNA"/>
</dbReference>
<gene>
    <name evidence="2" type="primary">milM</name>
</gene>
<organism evidence="2">
    <name type="scientific">Streptomyces rimofaciens</name>
    <dbReference type="NCBI Taxonomy" id="504097"/>
    <lineage>
        <taxon>Bacteria</taxon>
        <taxon>Bacillati</taxon>
        <taxon>Actinomycetota</taxon>
        <taxon>Actinomycetes</taxon>
        <taxon>Kitasatosporales</taxon>
        <taxon>Streptomycetaceae</taxon>
        <taxon>Streptomyces</taxon>
    </lineage>
</organism>
<keyword evidence="2" id="KW-0032">Aminotransferase</keyword>
<dbReference type="SMR" id="H9BDX2"/>
<dbReference type="GO" id="GO:0008483">
    <property type="term" value="F:transaminase activity"/>
    <property type="evidence" value="ECO:0007669"/>
    <property type="project" value="UniProtKB-KW"/>
</dbReference>
<evidence type="ECO:0000313" key="2">
    <source>
        <dbReference type="EMBL" id="AFD20753.1"/>
    </source>
</evidence>
<dbReference type="GO" id="GO:0030170">
    <property type="term" value="F:pyridoxal phosphate binding"/>
    <property type="evidence" value="ECO:0007669"/>
    <property type="project" value="InterPro"/>
</dbReference>
<feature type="domain" description="Aminotransferase class I/classII large" evidence="1">
    <location>
        <begin position="66"/>
        <end position="371"/>
    </location>
</feature>
<evidence type="ECO:0000259" key="1">
    <source>
        <dbReference type="Pfam" id="PF00155"/>
    </source>
</evidence>
<name>H9BDX2_9ACTN</name>
<accession>H9BDX2</accession>
<protein>
    <submittedName>
        <fullName evidence="2">Aspartate/tyrosine/aromatic aminotransferase</fullName>
    </submittedName>
</protein>
<dbReference type="AlphaFoldDB" id="H9BDX2"/>
<dbReference type="InterPro" id="IPR004839">
    <property type="entry name" value="Aminotransferase_I/II_large"/>
</dbReference>
<keyword evidence="2" id="KW-0808">Transferase</keyword>
<dbReference type="InterPro" id="IPR015424">
    <property type="entry name" value="PyrdxlP-dep_Trfase"/>
</dbReference>
<sequence>MSDTLAHNRPLDLTQHEIAALRSEHNLADAHTHQYQSPAQQLIVDSLPALWHEAEKGRQADFEQRFIEAFFRLHGQPTAIGLDRTLLTYAASISTMIAGMFLKRRDARVTLVEPCFDNLPDLLVNLGVPLTALPEDALRDPARIHRELSRLVTTEALFLVDPNNPTGHSLFADGMRGFEEVVRFCRERGTVLVLDLCFAAFALGSGGPGRHDVYELLENSGVTYIAMEDTGKTWPVQDAKCALLTTSADIYPAVYNLHTSVLLNVSPFILNTLTRYIEDSRRDGFASVTDVLERNRKSLRAATEGTVLRAHEPDVPVSVAWFTIDDRGPDATQLQRDLSGHGIHVLPGTYFYWNEPSRGERYVRVALARDPGEFDASMARLRTLLARYA</sequence>
<dbReference type="SUPFAM" id="SSF53383">
    <property type="entry name" value="PLP-dependent transferases"/>
    <property type="match status" value="1"/>
</dbReference>
<dbReference type="Gene3D" id="3.40.640.10">
    <property type="entry name" value="Type I PLP-dependent aspartate aminotransferase-like (Major domain)"/>
    <property type="match status" value="1"/>
</dbReference>
<dbReference type="InterPro" id="IPR015421">
    <property type="entry name" value="PyrdxlP-dep_Trfase_major"/>
</dbReference>
<dbReference type="InterPro" id="IPR015422">
    <property type="entry name" value="PyrdxlP-dep_Trfase_small"/>
</dbReference>